<evidence type="ECO:0000256" key="3">
    <source>
        <dbReference type="ARBA" id="ARBA00022692"/>
    </source>
</evidence>
<comment type="subcellular location">
    <subcellularLocation>
        <location evidence="1">Cell membrane</location>
        <topology evidence="1">Multi-pass membrane protein</topology>
    </subcellularLocation>
</comment>
<dbReference type="Pfam" id="PF08395">
    <property type="entry name" value="7tm_7"/>
    <property type="match status" value="1"/>
</dbReference>
<dbReference type="GO" id="GO:0005886">
    <property type="term" value="C:plasma membrane"/>
    <property type="evidence" value="ECO:0007669"/>
    <property type="project" value="UniProtKB-SubCell"/>
</dbReference>
<dbReference type="EMBL" id="WIXP02000005">
    <property type="protein sequence ID" value="KAF6210785.1"/>
    <property type="molecule type" value="Genomic_DNA"/>
</dbReference>
<dbReference type="GO" id="GO:0007635">
    <property type="term" value="P:chemosensory behavior"/>
    <property type="evidence" value="ECO:0007669"/>
    <property type="project" value="TreeGrafter"/>
</dbReference>
<organism evidence="9 10">
    <name type="scientific">Apolygus lucorum</name>
    <name type="common">Small green plant bug</name>
    <name type="synonym">Lygocoris lucorum</name>
    <dbReference type="NCBI Taxonomy" id="248454"/>
    <lineage>
        <taxon>Eukaryota</taxon>
        <taxon>Metazoa</taxon>
        <taxon>Ecdysozoa</taxon>
        <taxon>Arthropoda</taxon>
        <taxon>Hexapoda</taxon>
        <taxon>Insecta</taxon>
        <taxon>Pterygota</taxon>
        <taxon>Neoptera</taxon>
        <taxon>Paraneoptera</taxon>
        <taxon>Hemiptera</taxon>
        <taxon>Heteroptera</taxon>
        <taxon>Panheteroptera</taxon>
        <taxon>Cimicomorpha</taxon>
        <taxon>Miridae</taxon>
        <taxon>Mirini</taxon>
        <taxon>Apolygus</taxon>
    </lineage>
</organism>
<dbReference type="PANTHER" id="PTHR21143">
    <property type="entry name" value="INVERTEBRATE GUSTATORY RECEPTOR"/>
    <property type="match status" value="1"/>
</dbReference>
<dbReference type="GO" id="GO:0030424">
    <property type="term" value="C:axon"/>
    <property type="evidence" value="ECO:0007669"/>
    <property type="project" value="TreeGrafter"/>
</dbReference>
<keyword evidence="7" id="KW-0807">Transducer</keyword>
<dbReference type="GO" id="GO:0030425">
    <property type="term" value="C:dendrite"/>
    <property type="evidence" value="ECO:0007669"/>
    <property type="project" value="TreeGrafter"/>
</dbReference>
<keyword evidence="3 8" id="KW-0812">Transmembrane</keyword>
<dbReference type="GO" id="GO:0007165">
    <property type="term" value="P:signal transduction"/>
    <property type="evidence" value="ECO:0007669"/>
    <property type="project" value="UniProtKB-KW"/>
</dbReference>
<proteinExistence type="predicted"/>
<evidence type="ECO:0000313" key="9">
    <source>
        <dbReference type="EMBL" id="KAF6210785.1"/>
    </source>
</evidence>
<dbReference type="GO" id="GO:0050909">
    <property type="term" value="P:sensory perception of taste"/>
    <property type="evidence" value="ECO:0007669"/>
    <property type="project" value="InterPro"/>
</dbReference>
<evidence type="ECO:0000256" key="1">
    <source>
        <dbReference type="ARBA" id="ARBA00004651"/>
    </source>
</evidence>
<evidence type="ECO:0000256" key="8">
    <source>
        <dbReference type="SAM" id="Phobius"/>
    </source>
</evidence>
<evidence type="ECO:0000256" key="4">
    <source>
        <dbReference type="ARBA" id="ARBA00022989"/>
    </source>
</evidence>
<dbReference type="GO" id="GO:0008049">
    <property type="term" value="P:male courtship behavior"/>
    <property type="evidence" value="ECO:0007669"/>
    <property type="project" value="TreeGrafter"/>
</dbReference>
<evidence type="ECO:0000313" key="10">
    <source>
        <dbReference type="Proteomes" id="UP000466442"/>
    </source>
</evidence>
<gene>
    <name evidence="9" type="ORF">GE061_013896</name>
</gene>
<dbReference type="GO" id="GO:0043025">
    <property type="term" value="C:neuronal cell body"/>
    <property type="evidence" value="ECO:0007669"/>
    <property type="project" value="TreeGrafter"/>
</dbReference>
<comment type="caution">
    <text evidence="9">The sequence shown here is derived from an EMBL/GenBank/DDBJ whole genome shotgun (WGS) entry which is preliminary data.</text>
</comment>
<accession>A0A8S9XT42</accession>
<feature type="transmembrane region" description="Helical" evidence="8">
    <location>
        <begin position="46"/>
        <end position="69"/>
    </location>
</feature>
<keyword evidence="5 8" id="KW-0472">Membrane</keyword>
<keyword evidence="4 8" id="KW-1133">Transmembrane helix</keyword>
<dbReference type="OrthoDB" id="6604268at2759"/>
<dbReference type="PANTHER" id="PTHR21143:SF104">
    <property type="entry name" value="GUSTATORY RECEPTOR 8A-RELATED"/>
    <property type="match status" value="1"/>
</dbReference>
<dbReference type="InterPro" id="IPR013604">
    <property type="entry name" value="7TM_chemorcpt"/>
</dbReference>
<dbReference type="AlphaFoldDB" id="A0A8S9XT42"/>
<evidence type="ECO:0000256" key="2">
    <source>
        <dbReference type="ARBA" id="ARBA00022475"/>
    </source>
</evidence>
<dbReference type="Proteomes" id="UP000466442">
    <property type="component" value="Linkage Group LG5"/>
</dbReference>
<evidence type="ECO:0000256" key="7">
    <source>
        <dbReference type="ARBA" id="ARBA00023224"/>
    </source>
</evidence>
<reference evidence="9" key="1">
    <citation type="journal article" date="2021" name="Mol. Ecol. Resour.">
        <title>Apolygus lucorum genome provides insights into omnivorousness and mesophyll feeding.</title>
        <authorList>
            <person name="Liu Y."/>
            <person name="Liu H."/>
            <person name="Wang H."/>
            <person name="Huang T."/>
            <person name="Liu B."/>
            <person name="Yang B."/>
            <person name="Yin L."/>
            <person name="Li B."/>
            <person name="Zhang Y."/>
            <person name="Zhang S."/>
            <person name="Jiang F."/>
            <person name="Zhang X."/>
            <person name="Ren Y."/>
            <person name="Wang B."/>
            <person name="Wang S."/>
            <person name="Lu Y."/>
            <person name="Wu K."/>
            <person name="Fan W."/>
            <person name="Wang G."/>
        </authorList>
    </citation>
    <scope>NUCLEOTIDE SEQUENCE</scope>
    <source>
        <strain evidence="9">12Hb</strain>
    </source>
</reference>
<keyword evidence="10" id="KW-1185">Reference proteome</keyword>
<keyword evidence="6" id="KW-0675">Receptor</keyword>
<protein>
    <submittedName>
        <fullName evidence="9">Uncharacterized protein</fullName>
    </submittedName>
</protein>
<keyword evidence="2" id="KW-1003">Cell membrane</keyword>
<name>A0A8S9XT42_APOLU</name>
<evidence type="ECO:0000256" key="5">
    <source>
        <dbReference type="ARBA" id="ARBA00023136"/>
    </source>
</evidence>
<sequence>MQIKQREMKEVISLTENYPEAAAAHMRKLVLYLTNQRRVKFSACGLFTLEYPLLTSIIAAATTYLTILLQFN</sequence>
<evidence type="ECO:0000256" key="6">
    <source>
        <dbReference type="ARBA" id="ARBA00023170"/>
    </source>
</evidence>